<protein>
    <submittedName>
        <fullName evidence="8">MFS transporter</fullName>
    </submittedName>
</protein>
<feature type="transmembrane region" description="Helical" evidence="6">
    <location>
        <begin position="57"/>
        <end position="77"/>
    </location>
</feature>
<evidence type="ECO:0000313" key="8">
    <source>
        <dbReference type="EMBL" id="XCG62901.1"/>
    </source>
</evidence>
<dbReference type="PANTHER" id="PTHR42718:SF9">
    <property type="entry name" value="MAJOR FACILITATOR SUPERFAMILY MULTIDRUG TRANSPORTER MFSC"/>
    <property type="match status" value="1"/>
</dbReference>
<dbReference type="EMBL" id="CP159218">
    <property type="protein sequence ID" value="XCG62901.1"/>
    <property type="molecule type" value="Genomic_DNA"/>
</dbReference>
<dbReference type="Gene3D" id="1.20.1250.20">
    <property type="entry name" value="MFS general substrate transporter like domains"/>
    <property type="match status" value="1"/>
</dbReference>
<dbReference type="Gene3D" id="1.20.1720.10">
    <property type="entry name" value="Multidrug resistance protein D"/>
    <property type="match status" value="1"/>
</dbReference>
<feature type="transmembrane region" description="Helical" evidence="6">
    <location>
        <begin position="346"/>
        <end position="365"/>
    </location>
</feature>
<dbReference type="Pfam" id="PF07690">
    <property type="entry name" value="MFS_1"/>
    <property type="match status" value="1"/>
</dbReference>
<feature type="transmembrane region" description="Helical" evidence="6">
    <location>
        <begin position="206"/>
        <end position="229"/>
    </location>
</feature>
<evidence type="ECO:0000256" key="1">
    <source>
        <dbReference type="ARBA" id="ARBA00004651"/>
    </source>
</evidence>
<evidence type="ECO:0000256" key="4">
    <source>
        <dbReference type="ARBA" id="ARBA00022989"/>
    </source>
</evidence>
<feature type="transmembrane region" description="Helical" evidence="6">
    <location>
        <begin position="446"/>
        <end position="471"/>
    </location>
</feature>
<feature type="transmembrane region" description="Helical" evidence="6">
    <location>
        <begin position="172"/>
        <end position="194"/>
    </location>
</feature>
<evidence type="ECO:0000256" key="2">
    <source>
        <dbReference type="ARBA" id="ARBA00022448"/>
    </source>
</evidence>
<reference evidence="8" key="1">
    <citation type="submission" date="2024-05" db="EMBL/GenBank/DDBJ databases">
        <authorList>
            <person name="Cai S.Y."/>
            <person name="Jin L.M."/>
            <person name="Li H.R."/>
        </authorList>
    </citation>
    <scope>NUCLEOTIDE SEQUENCE</scope>
    <source>
        <strain evidence="8">A5-74</strain>
    </source>
</reference>
<keyword evidence="5 6" id="KW-0472">Membrane</keyword>
<dbReference type="InterPro" id="IPR011701">
    <property type="entry name" value="MFS"/>
</dbReference>
<feature type="transmembrane region" description="Helical" evidence="6">
    <location>
        <begin position="84"/>
        <end position="103"/>
    </location>
</feature>
<accession>A0AAU8DM84</accession>
<feature type="transmembrane region" description="Helical" evidence="6">
    <location>
        <begin position="274"/>
        <end position="294"/>
    </location>
</feature>
<dbReference type="GO" id="GO:0005886">
    <property type="term" value="C:plasma membrane"/>
    <property type="evidence" value="ECO:0007669"/>
    <property type="project" value="UniProtKB-SubCell"/>
</dbReference>
<dbReference type="InterPro" id="IPR036259">
    <property type="entry name" value="MFS_trans_sf"/>
</dbReference>
<name>A0AAU8DM84_9ACTN</name>
<dbReference type="SUPFAM" id="SSF103473">
    <property type="entry name" value="MFS general substrate transporter"/>
    <property type="match status" value="1"/>
</dbReference>
<feature type="transmembrane region" description="Helical" evidence="6">
    <location>
        <begin position="143"/>
        <end position="166"/>
    </location>
</feature>
<keyword evidence="3 6" id="KW-0812">Transmembrane</keyword>
<evidence type="ECO:0000256" key="3">
    <source>
        <dbReference type="ARBA" id="ARBA00022692"/>
    </source>
</evidence>
<feature type="transmembrane region" description="Helical" evidence="6">
    <location>
        <begin position="371"/>
        <end position="394"/>
    </location>
</feature>
<dbReference type="RefSeq" id="WP_353648516.1">
    <property type="nucleotide sequence ID" value="NZ_CP159218.1"/>
</dbReference>
<dbReference type="PROSITE" id="PS50850">
    <property type="entry name" value="MFS"/>
    <property type="match status" value="1"/>
</dbReference>
<evidence type="ECO:0000256" key="6">
    <source>
        <dbReference type="SAM" id="Phobius"/>
    </source>
</evidence>
<organism evidence="8">
    <name type="scientific">Nakamurella sp. A5-74</name>
    <dbReference type="NCBI Taxonomy" id="3158264"/>
    <lineage>
        <taxon>Bacteria</taxon>
        <taxon>Bacillati</taxon>
        <taxon>Actinomycetota</taxon>
        <taxon>Actinomycetes</taxon>
        <taxon>Nakamurellales</taxon>
        <taxon>Nakamurellaceae</taxon>
        <taxon>Nakamurella</taxon>
    </lineage>
</organism>
<comment type="subcellular location">
    <subcellularLocation>
        <location evidence="1">Cell membrane</location>
        <topology evidence="1">Multi-pass membrane protein</topology>
    </subcellularLocation>
</comment>
<dbReference type="PANTHER" id="PTHR42718">
    <property type="entry name" value="MAJOR FACILITATOR SUPERFAMILY MULTIDRUG TRANSPORTER MFSC"/>
    <property type="match status" value="1"/>
</dbReference>
<dbReference type="AlphaFoldDB" id="A0AAU8DM84"/>
<feature type="transmembrane region" description="Helical" evidence="6">
    <location>
        <begin position="415"/>
        <end position="434"/>
    </location>
</feature>
<feature type="transmembrane region" description="Helical" evidence="6">
    <location>
        <begin position="109"/>
        <end position="131"/>
    </location>
</feature>
<sequence>MSGRGARSVPSAAVPLAGIVGFLVCVELASGVLQGFYTPIFTDIADRLSIAHGDVNWFEAAQLLVSALVVPVLSRLGDLVGHRAILLGSTVVTALASWAVAFAPSFGTFLIAWALQGFYVVWLPLEVAIIHRRTAGDERRTRGAAGILVGALELGVIIAALASGALVTSMSLTTVLMIPAVIVTLAAVAIYFGVHEPRTPGAARIDWRGFALLTVALALLMAGLVVLRLTGPADLRPWIVIIAAAAIGVPFVRWELRATAPLVDLRVLGARGQWPIQLTAFLFGASVLGAQIPLSTYARTDPAVAGYGLGASASTLSLLIGGYVLALAVGALTYPLVARRTGSRSAMTGAAVLVGVGYLLFLPLHSGMGQLTLNMVIAGLGSGALVAALPAAAVAAAPSGHSGFAAGMTNTTKTIGGAIASSIFAIALAATGSIQDVDERGIYPPFSGYLTVWTICGVTALIAAVSLVALARGGEGASVPLAKGVVAGDK</sequence>
<keyword evidence="2" id="KW-0813">Transport</keyword>
<dbReference type="GO" id="GO:0022857">
    <property type="term" value="F:transmembrane transporter activity"/>
    <property type="evidence" value="ECO:0007669"/>
    <property type="project" value="InterPro"/>
</dbReference>
<proteinExistence type="predicted"/>
<evidence type="ECO:0000256" key="5">
    <source>
        <dbReference type="ARBA" id="ARBA00023136"/>
    </source>
</evidence>
<feature type="domain" description="Major facilitator superfamily (MFS) profile" evidence="7">
    <location>
        <begin position="13"/>
        <end position="475"/>
    </location>
</feature>
<feature type="transmembrane region" description="Helical" evidence="6">
    <location>
        <begin position="12"/>
        <end position="37"/>
    </location>
</feature>
<evidence type="ECO:0000259" key="7">
    <source>
        <dbReference type="PROSITE" id="PS50850"/>
    </source>
</evidence>
<gene>
    <name evidence="8" type="ORF">ABLG96_17025</name>
</gene>
<feature type="transmembrane region" description="Helical" evidence="6">
    <location>
        <begin position="314"/>
        <end position="334"/>
    </location>
</feature>
<dbReference type="InterPro" id="IPR020846">
    <property type="entry name" value="MFS_dom"/>
</dbReference>
<keyword evidence="4 6" id="KW-1133">Transmembrane helix</keyword>
<feature type="transmembrane region" description="Helical" evidence="6">
    <location>
        <begin position="235"/>
        <end position="254"/>
    </location>
</feature>